<dbReference type="InterPro" id="IPR015943">
    <property type="entry name" value="WD40/YVTN_repeat-like_dom_sf"/>
</dbReference>
<dbReference type="AlphaFoldDB" id="A0A9P8TS24"/>
<keyword evidence="4 6" id="KW-0694">RNA-binding</keyword>
<dbReference type="Pfam" id="PF00076">
    <property type="entry name" value="RRM_1"/>
    <property type="match status" value="1"/>
</dbReference>
<dbReference type="GO" id="GO:0003723">
    <property type="term" value="F:RNA binding"/>
    <property type="evidence" value="ECO:0007669"/>
    <property type="project" value="UniProtKB-UniRule"/>
</dbReference>
<dbReference type="GO" id="GO:0005852">
    <property type="term" value="C:eukaryotic translation initiation factor 3 complex"/>
    <property type="evidence" value="ECO:0007669"/>
    <property type="project" value="UniProtKB-UniRule"/>
</dbReference>
<evidence type="ECO:0000313" key="10">
    <source>
        <dbReference type="Proteomes" id="UP000774326"/>
    </source>
</evidence>
<dbReference type="HAMAP" id="MF_03001">
    <property type="entry name" value="eIF3b"/>
    <property type="match status" value="1"/>
</dbReference>
<gene>
    <name evidence="6" type="primary">PRT1</name>
    <name evidence="9" type="ORF">WICPIJ_000438</name>
</gene>
<evidence type="ECO:0000259" key="8">
    <source>
        <dbReference type="PROSITE" id="PS50102"/>
    </source>
</evidence>
<dbReference type="PANTHER" id="PTHR14068:SF0">
    <property type="entry name" value="EUKARYOTIC TRANSLATION INITIATION FACTOR 3 SUBUNIT B"/>
    <property type="match status" value="1"/>
</dbReference>
<evidence type="ECO:0000256" key="7">
    <source>
        <dbReference type="PIRNR" id="PIRNR036424"/>
    </source>
</evidence>
<keyword evidence="3 6" id="KW-0396">Initiation factor</keyword>
<evidence type="ECO:0000256" key="3">
    <source>
        <dbReference type="ARBA" id="ARBA00022540"/>
    </source>
</evidence>
<dbReference type="GO" id="GO:0033290">
    <property type="term" value="C:eukaryotic 48S preinitiation complex"/>
    <property type="evidence" value="ECO:0007669"/>
    <property type="project" value="UniProtKB-UniRule"/>
</dbReference>
<accession>A0A9P8TS24</accession>
<dbReference type="InterPro" id="IPR012677">
    <property type="entry name" value="Nucleotide-bd_a/b_plait_sf"/>
</dbReference>
<proteinExistence type="inferred from homology"/>
<keyword evidence="10" id="KW-1185">Reference proteome</keyword>
<reference evidence="9" key="1">
    <citation type="journal article" date="2021" name="Open Biol.">
        <title>Shared evolutionary footprints suggest mitochondrial oxidative damage underlies multiple complex I losses in fungi.</title>
        <authorList>
            <person name="Schikora-Tamarit M.A."/>
            <person name="Marcet-Houben M."/>
            <person name="Nosek J."/>
            <person name="Gabaldon T."/>
        </authorList>
    </citation>
    <scope>NUCLEOTIDE SEQUENCE</scope>
    <source>
        <strain evidence="9">CBS2887</strain>
    </source>
</reference>
<comment type="caution">
    <text evidence="9">The sequence shown here is derived from an EMBL/GenBank/DDBJ whole genome shotgun (WGS) entry which is preliminary data.</text>
</comment>
<evidence type="ECO:0000256" key="2">
    <source>
        <dbReference type="ARBA" id="ARBA00022490"/>
    </source>
</evidence>
<dbReference type="GO" id="GO:0003743">
    <property type="term" value="F:translation initiation factor activity"/>
    <property type="evidence" value="ECO:0007669"/>
    <property type="project" value="UniProtKB-UniRule"/>
</dbReference>
<dbReference type="EMBL" id="JAEUBG010000269">
    <property type="protein sequence ID" value="KAH3688594.1"/>
    <property type="molecule type" value="Genomic_DNA"/>
</dbReference>
<dbReference type="InterPro" id="IPR034363">
    <property type="entry name" value="eIF3B_RRM"/>
</dbReference>
<dbReference type="InterPro" id="IPR000504">
    <property type="entry name" value="RRM_dom"/>
</dbReference>
<dbReference type="SUPFAM" id="SSF82171">
    <property type="entry name" value="DPP6 N-terminal domain-like"/>
    <property type="match status" value="1"/>
</dbReference>
<comment type="similarity">
    <text evidence="6 7">Belongs to the eIF-3 subunit B family.</text>
</comment>
<dbReference type="GO" id="GO:0001732">
    <property type="term" value="P:formation of cytoplasmic translation initiation complex"/>
    <property type="evidence" value="ECO:0007669"/>
    <property type="project" value="UniProtKB-UniRule"/>
</dbReference>
<organism evidence="9 10">
    <name type="scientific">Wickerhamomyces pijperi</name>
    <name type="common">Yeast</name>
    <name type="synonym">Pichia pijperi</name>
    <dbReference type="NCBI Taxonomy" id="599730"/>
    <lineage>
        <taxon>Eukaryota</taxon>
        <taxon>Fungi</taxon>
        <taxon>Dikarya</taxon>
        <taxon>Ascomycota</taxon>
        <taxon>Saccharomycotina</taxon>
        <taxon>Saccharomycetes</taxon>
        <taxon>Phaffomycetales</taxon>
        <taxon>Wickerhamomycetaceae</taxon>
        <taxon>Wickerhamomyces</taxon>
    </lineage>
</organism>
<feature type="domain" description="RRM" evidence="8">
    <location>
        <begin position="37"/>
        <end position="122"/>
    </location>
</feature>
<comment type="function">
    <text evidence="6">RNA-binding component of the eukaryotic translation initiation factor 3 (eIF-3) complex, which is involved in protein synthesis of a specialized repertoire of mRNAs and, together with other initiation factors, stimulates binding of mRNA and methionyl-tRNAi to the 40S ribosome. The eIF-3 complex specifically targets and initiates translation of a subset of mRNAs involved in cell proliferation.</text>
</comment>
<evidence type="ECO:0000256" key="1">
    <source>
        <dbReference type="ARBA" id="ARBA00004496"/>
    </source>
</evidence>
<evidence type="ECO:0000256" key="4">
    <source>
        <dbReference type="ARBA" id="ARBA00022884"/>
    </source>
</evidence>
<dbReference type="GO" id="GO:0016282">
    <property type="term" value="C:eukaryotic 43S preinitiation complex"/>
    <property type="evidence" value="ECO:0007669"/>
    <property type="project" value="UniProtKB-UniRule"/>
</dbReference>
<dbReference type="InterPro" id="IPR011400">
    <property type="entry name" value="EIF3B"/>
</dbReference>
<dbReference type="Pfam" id="PF08662">
    <property type="entry name" value="eIF2A"/>
    <property type="match status" value="1"/>
</dbReference>
<dbReference type="SMART" id="SM00360">
    <property type="entry name" value="RRM"/>
    <property type="match status" value="1"/>
</dbReference>
<dbReference type="PROSITE" id="PS50102">
    <property type="entry name" value="RRM"/>
    <property type="match status" value="1"/>
</dbReference>
<dbReference type="PANTHER" id="PTHR14068">
    <property type="entry name" value="EUKARYOTIC TRANSLATION INITIATION FACTOR 3 EIF3 -RELATED"/>
    <property type="match status" value="1"/>
</dbReference>
<dbReference type="OrthoDB" id="10250414at2759"/>
<keyword evidence="2 6" id="KW-0963">Cytoplasm</keyword>
<comment type="function">
    <text evidence="7">Component of the eukaryotic translation initiation factor 3 (eIF-3) complex, which is involved in protein synthesis and, together with other initiation factors, stimulates binding of mRNA and methionyl-tRNAi to the 40S ribosome.</text>
</comment>
<keyword evidence="5 6" id="KW-0648">Protein biosynthesis</keyword>
<dbReference type="Proteomes" id="UP000774326">
    <property type="component" value="Unassembled WGS sequence"/>
</dbReference>
<reference evidence="9" key="2">
    <citation type="submission" date="2021-01" db="EMBL/GenBank/DDBJ databases">
        <authorList>
            <person name="Schikora-Tamarit M.A."/>
        </authorList>
    </citation>
    <scope>NUCLEOTIDE SEQUENCE</scope>
    <source>
        <strain evidence="9">CBS2887</strain>
    </source>
</reference>
<dbReference type="CDD" id="cd12278">
    <property type="entry name" value="RRM_eIF3B"/>
    <property type="match status" value="1"/>
</dbReference>
<evidence type="ECO:0000256" key="6">
    <source>
        <dbReference type="HAMAP-Rule" id="MF_03001"/>
    </source>
</evidence>
<dbReference type="SUPFAM" id="SSF54928">
    <property type="entry name" value="RNA-binding domain, RBD"/>
    <property type="match status" value="1"/>
</dbReference>
<protein>
    <recommendedName>
        <fullName evidence="6">Eukaryotic translation initiation factor 3 subunit B</fullName>
        <shortName evidence="6">eIF3b</shortName>
    </recommendedName>
    <alternativeName>
        <fullName evidence="6">Eukaryotic translation initiation factor 3 90 kDa subunit homolog</fullName>
        <shortName evidence="6">eIF3 p90</shortName>
    </alternativeName>
    <alternativeName>
        <fullName evidence="6">Translation initiation factor eIF3, p90 subunit homolog</fullName>
    </alternativeName>
</protein>
<evidence type="ECO:0000313" key="9">
    <source>
        <dbReference type="EMBL" id="KAH3688594.1"/>
    </source>
</evidence>
<comment type="subunit">
    <text evidence="6 7">Component of the eukaryotic translation initiation factor 3 (eIF-3) complex.</text>
</comment>
<dbReference type="GO" id="GO:0031369">
    <property type="term" value="F:translation initiation factor binding"/>
    <property type="evidence" value="ECO:0007669"/>
    <property type="project" value="InterPro"/>
</dbReference>
<evidence type="ECO:0000256" key="5">
    <source>
        <dbReference type="ARBA" id="ARBA00022917"/>
    </source>
</evidence>
<dbReference type="Gene3D" id="2.130.10.10">
    <property type="entry name" value="YVTN repeat-like/Quinoprotein amine dehydrogenase"/>
    <property type="match status" value="1"/>
</dbReference>
<sequence>MSTELVKPTLDSIDVSDIDFTDLEAEYAVPEDETFSQYLILDGAPIAPESKVPILTKVLTKFLSSAGGKVVDFYLPLSDDKKTQGFAFVQFSSVAEVEKAIRSLNGKKLDVKHTLYLNKLSDIEKYALSGKIPDEFVEPKLAEFQETDYLKSWLMDDAGRDQFYMQKGEMVGVFWNKKNDPAEPAVEPRSNWTQTYMKWSPKGSYLFSVHPQGVQAWGGAEFKGLKRFIHPGVKLLDFSPNEKYLVTLSPVAITLPDEDHPSRASYPFGEKSTGHQLVIWDILSGTPVKTFPLPAHLAHAKEMTWPLIKWSYDDRYFARLGPNALAVYDTEDDCQLLDRKPIKIDDIVDFEFAPAGIQLATARKQDPLTHALAYWTPETSNQTAKVALMEVPSKRVLRTINLFQVSDVKFHWQDKAEYLAVKVDRHTKSRKTFFTNLEFFKLNERDIPVEKIELKDTVINFQWETNGDRFVTLSNADLQNANKSIPKNVITFYAAEQSSASSKNASKKWIGFKSIEGKFLNTIKFSPKGRFVALATIGGSATQGSIEFYDLDFTGEKKESESTLVSSHVKLTSTYTYSGITDMEWDPSGRFLTAWSSVWRHKIENGYKIFDLAGRLLRDELIDEFQAFGWRPRPESLLSANDKKKARKNLREFSARFEEADAMEADAVLRELILARRALLEEWTQYRAKVEQNKELYGIQDEVVKKEDFEIIEELKEEIVEETEEVVEE</sequence>
<comment type="subcellular location">
    <subcellularLocation>
        <location evidence="1 6 7">Cytoplasm</location>
    </subcellularLocation>
</comment>
<dbReference type="InterPro" id="IPR035979">
    <property type="entry name" value="RBD_domain_sf"/>
</dbReference>
<name>A0A9P8TS24_WICPI</name>
<dbReference type="PIRSF" id="PIRSF036424">
    <property type="entry name" value="eIF3b"/>
    <property type="match status" value="1"/>
</dbReference>
<dbReference type="InterPro" id="IPR013979">
    <property type="entry name" value="TIF_beta_prop-like"/>
</dbReference>
<dbReference type="Gene3D" id="3.30.70.330">
    <property type="match status" value="1"/>
</dbReference>